<feature type="region of interest" description="Disordered" evidence="1">
    <location>
        <begin position="177"/>
        <end position="199"/>
    </location>
</feature>
<dbReference type="Proteomes" id="UP000095746">
    <property type="component" value="Unassembled WGS sequence"/>
</dbReference>
<proteinExistence type="predicted"/>
<reference evidence="2 3" key="1">
    <citation type="submission" date="2015-09" db="EMBL/GenBank/DDBJ databases">
        <authorList>
            <consortium name="Pathogen Informatics"/>
        </authorList>
    </citation>
    <scope>NUCLEOTIDE SEQUENCE [LARGE SCALE GENOMIC DNA]</scope>
    <source>
        <strain evidence="2 3">2789STDY5608854</strain>
    </source>
</reference>
<gene>
    <name evidence="2" type="ORF">ERS852411_00285</name>
</gene>
<evidence type="ECO:0000313" key="3">
    <source>
        <dbReference type="Proteomes" id="UP000095746"/>
    </source>
</evidence>
<dbReference type="AlphaFoldDB" id="A0A173YV07"/>
<organism evidence="2 3">
    <name type="scientific">Flavonifractor plautii</name>
    <name type="common">Fusobacterium plautii</name>
    <dbReference type="NCBI Taxonomy" id="292800"/>
    <lineage>
        <taxon>Bacteria</taxon>
        <taxon>Bacillati</taxon>
        <taxon>Bacillota</taxon>
        <taxon>Clostridia</taxon>
        <taxon>Eubacteriales</taxon>
        <taxon>Oscillospiraceae</taxon>
        <taxon>Flavonifractor</taxon>
    </lineage>
</organism>
<evidence type="ECO:0000313" key="2">
    <source>
        <dbReference type="EMBL" id="CUN66578.1"/>
    </source>
</evidence>
<accession>A0A173YV07</accession>
<name>A0A173YV07_FLAPL</name>
<evidence type="ECO:0000256" key="1">
    <source>
        <dbReference type="SAM" id="MobiDB-lite"/>
    </source>
</evidence>
<sequence length="199" mass="21903">MNSIQNTACLIAAYETAAGLPDNERITRTDGTWRPGVTEQQAASLYRQAQALLAPETKLLSTSRESLIDQMRDALLSRELSVGDTVLFAATEPYGGPGDFALRGGVIQSIDPERKTCSVQGRFFPMDDVPLHYVLGRYDLDLHETHYGVPCVQPLMGEHPELAERYLREVEARWNTQYGPPAASSEAPKNTMQAMGGMS</sequence>
<dbReference type="EMBL" id="CYZT01000008">
    <property type="protein sequence ID" value="CUN66578.1"/>
    <property type="molecule type" value="Genomic_DNA"/>
</dbReference>
<protein>
    <submittedName>
        <fullName evidence="2">Uncharacterized protein</fullName>
    </submittedName>
</protein>